<sequence length="389" mass="40458">MTPTSSYTSSGTGRRSQEFTPTSALRGFLSHSGRRAADLSPGYERVWEHIAQITDAGRGLQQELVMTSVEAYPARPTRPVLNAVAASFELLHTAIVLRADADGLRGMARAAHAADRVPSGSPQQHDDAAVQGAIAPAPGAVEGASGSNPVGWADRDGSRADLTSAAGDLALTGAYRLIATSRVPETRMLRLLEILDESVFHAAAGERLVAQVARRTQPVPHDKALDAIRLAIAVPCYEAPLRAGAVLGGAPTAHVTALATIGRSLGVAHQLTGELRAAAGSPDAAGEAGSAGASPVLTPDRCTVAGVLVEAGDYAAEWQALRERAVRQPLGDDDVAHARDLLDRSGAARSVARMVDTAVRRAKDTMAATDLPPALAQSLIAWLERETAV</sequence>
<evidence type="ECO:0000256" key="1">
    <source>
        <dbReference type="SAM" id="MobiDB-lite"/>
    </source>
</evidence>
<accession>A0A7D7KY28</accession>
<protein>
    <recommendedName>
        <fullName evidence="4">Geranylgeranyl pyrophosphate synthase</fullName>
    </recommendedName>
</protein>
<dbReference type="AlphaFoldDB" id="A0A7D7KY28"/>
<evidence type="ECO:0008006" key="4">
    <source>
        <dbReference type="Google" id="ProtNLM"/>
    </source>
</evidence>
<name>A0A7D7KY28_KOCVA</name>
<gene>
    <name evidence="2" type="ORF">CIB50_0000912</name>
</gene>
<dbReference type="InterPro" id="IPR008949">
    <property type="entry name" value="Isoprenoid_synthase_dom_sf"/>
</dbReference>
<dbReference type="SUPFAM" id="SSF48576">
    <property type="entry name" value="Terpenoid synthases"/>
    <property type="match status" value="1"/>
</dbReference>
<dbReference type="RefSeq" id="WP_094393381.1">
    <property type="nucleotide sequence ID" value="NZ_CP059343.1"/>
</dbReference>
<evidence type="ECO:0000313" key="3">
    <source>
        <dbReference type="Proteomes" id="UP000216825"/>
    </source>
</evidence>
<dbReference type="EMBL" id="CP059343">
    <property type="protein sequence ID" value="QMS56210.1"/>
    <property type="molecule type" value="Genomic_DNA"/>
</dbReference>
<feature type="compositionally biased region" description="Low complexity" evidence="1">
    <location>
        <begin position="1"/>
        <end position="14"/>
    </location>
</feature>
<organism evidence="2 3">
    <name type="scientific">Kocuria varians</name>
    <name type="common">Micrococcus varians</name>
    <dbReference type="NCBI Taxonomy" id="1272"/>
    <lineage>
        <taxon>Bacteria</taxon>
        <taxon>Bacillati</taxon>
        <taxon>Actinomycetota</taxon>
        <taxon>Actinomycetes</taxon>
        <taxon>Micrococcales</taxon>
        <taxon>Micrococcaceae</taxon>
        <taxon>Kocuria</taxon>
    </lineage>
</organism>
<proteinExistence type="predicted"/>
<evidence type="ECO:0000313" key="2">
    <source>
        <dbReference type="EMBL" id="QMS56210.1"/>
    </source>
</evidence>
<dbReference type="KEGG" id="kvr:CIB50_0000912"/>
<dbReference type="Gene3D" id="1.10.600.10">
    <property type="entry name" value="Farnesyl Diphosphate Synthase"/>
    <property type="match status" value="1"/>
</dbReference>
<feature type="region of interest" description="Disordered" evidence="1">
    <location>
        <begin position="1"/>
        <end position="22"/>
    </location>
</feature>
<keyword evidence="3" id="KW-1185">Reference proteome</keyword>
<reference evidence="2" key="2">
    <citation type="submission" date="2020-07" db="EMBL/GenBank/DDBJ databases">
        <title>Genome of starter culture bacteria Kocuria salsicia reveals its technological properties and safety for usage in meat industry.</title>
        <authorList>
            <person name="Michael M."/>
            <person name="Konstantin K."/>
            <person name="Evgenii K."/>
            <person name="Galina S."/>
            <person name="Oksana K."/>
            <person name="Andrei L."/>
        </authorList>
    </citation>
    <scope>NUCLEOTIDE SEQUENCE [LARGE SCALE GENOMIC DNA]</scope>
    <source>
        <strain evidence="2">80</strain>
    </source>
</reference>
<dbReference type="Proteomes" id="UP000216825">
    <property type="component" value="Chromosome"/>
</dbReference>
<reference evidence="2" key="1">
    <citation type="submission" date="2017-08" db="EMBL/GenBank/DDBJ databases">
        <authorList>
            <person name="Minaev M."/>
            <person name="Kurbakov K.A."/>
            <person name="Solodovnikova G.I."/>
            <person name="Kuznetsova O.A."/>
            <person name="Lisitsyn A.B."/>
        </authorList>
    </citation>
    <scope>NUCLEOTIDE SEQUENCE</scope>
    <source>
        <strain evidence="2">80</strain>
    </source>
</reference>